<dbReference type="Proteomes" id="UP001148838">
    <property type="component" value="Unassembled WGS sequence"/>
</dbReference>
<organism evidence="1 2">
    <name type="scientific">Periplaneta americana</name>
    <name type="common">American cockroach</name>
    <name type="synonym">Blatta americana</name>
    <dbReference type="NCBI Taxonomy" id="6978"/>
    <lineage>
        <taxon>Eukaryota</taxon>
        <taxon>Metazoa</taxon>
        <taxon>Ecdysozoa</taxon>
        <taxon>Arthropoda</taxon>
        <taxon>Hexapoda</taxon>
        <taxon>Insecta</taxon>
        <taxon>Pterygota</taxon>
        <taxon>Neoptera</taxon>
        <taxon>Polyneoptera</taxon>
        <taxon>Dictyoptera</taxon>
        <taxon>Blattodea</taxon>
        <taxon>Blattoidea</taxon>
        <taxon>Blattidae</taxon>
        <taxon>Blattinae</taxon>
        <taxon>Periplaneta</taxon>
    </lineage>
</organism>
<evidence type="ECO:0000313" key="2">
    <source>
        <dbReference type="Proteomes" id="UP001148838"/>
    </source>
</evidence>
<gene>
    <name evidence="1" type="ORF">ANN_19615</name>
</gene>
<protein>
    <submittedName>
        <fullName evidence="1">Uncharacterized protein</fullName>
    </submittedName>
</protein>
<evidence type="ECO:0000313" key="1">
    <source>
        <dbReference type="EMBL" id="KAJ4431022.1"/>
    </source>
</evidence>
<reference evidence="1 2" key="1">
    <citation type="journal article" date="2022" name="Allergy">
        <title>Genome assembly and annotation of Periplaneta americana reveal a comprehensive cockroach allergen profile.</title>
        <authorList>
            <person name="Wang L."/>
            <person name="Xiong Q."/>
            <person name="Saelim N."/>
            <person name="Wang L."/>
            <person name="Nong W."/>
            <person name="Wan A.T."/>
            <person name="Shi M."/>
            <person name="Liu X."/>
            <person name="Cao Q."/>
            <person name="Hui J.H.L."/>
            <person name="Sookrung N."/>
            <person name="Leung T.F."/>
            <person name="Tungtrongchitr A."/>
            <person name="Tsui S.K.W."/>
        </authorList>
    </citation>
    <scope>NUCLEOTIDE SEQUENCE [LARGE SCALE GENOMIC DNA]</scope>
    <source>
        <strain evidence="1">PWHHKU_190912</strain>
    </source>
</reference>
<name>A0ABQ8SAD9_PERAM</name>
<comment type="caution">
    <text evidence="1">The sequence shown here is derived from an EMBL/GenBank/DDBJ whole genome shotgun (WGS) entry which is preliminary data.</text>
</comment>
<accession>A0ABQ8SAD9</accession>
<dbReference type="EMBL" id="JAJSOF020000031">
    <property type="protein sequence ID" value="KAJ4431022.1"/>
    <property type="molecule type" value="Genomic_DNA"/>
</dbReference>
<sequence>MFSIPSSRLRFLHKHSRLRLLIHMFSPATPTHRFVSETFSPAIPTFRFVSQMYLIPFSRIRFFPPKFWTPTSPTCPQLRFQYHDSSHKCFRLILTSPVTSTNYFDFDFFHMFSSSSARLRFLPQMFSTSTSFSYIYFRLRFLSQLFWTAICSQMFSTPSSRFRFVPQTFSTPTSAASFRSNSFQKYFGFNPLHRPEVQFQYRIAMYYNNGRQQSLKWVECMEVFQLNISFRIKSKIITSIEFSLHYPDSGFAEQSDGITVFRISTMTTLMLHRCRTDDSTKISQNLASVAQTTTCTAAMIAIQPSSSFVPISLQREVIVVNRSGEIRNTLEVILRRFINSLGYLASERDKGDNAAREKSPGSSTESYPAFAHNGLRENPGKSLNQALLLYTLIDITFYGSVTVMDLTGSGTVANMQSKIRIENNVYNTYKCALKCSEGKEKYRTVVHTLQVQPSSSLMQLLYQRCSKRRYILIMVDFLPYILYRHYRVQNTPLYAKLDSVFFHIQETISRKPH</sequence>
<proteinExistence type="predicted"/>
<keyword evidence="2" id="KW-1185">Reference proteome</keyword>